<evidence type="ECO:0000256" key="2">
    <source>
        <dbReference type="SAM" id="MobiDB-lite"/>
    </source>
</evidence>
<feature type="coiled-coil region" evidence="1">
    <location>
        <begin position="46"/>
        <end position="87"/>
    </location>
</feature>
<feature type="region of interest" description="Disordered" evidence="2">
    <location>
        <begin position="1"/>
        <end position="36"/>
    </location>
</feature>
<comment type="caution">
    <text evidence="3">The sequence shown here is derived from an EMBL/GenBank/DDBJ whole genome shotgun (WGS) entry which is preliminary data.</text>
</comment>
<dbReference type="EMBL" id="BLQM01000810">
    <property type="protein sequence ID" value="GMH97875.1"/>
    <property type="molecule type" value="Genomic_DNA"/>
</dbReference>
<sequence length="132" mass="15026">MDTSADLNSNPSSPTHPLHYTSTPHSASQFSPTTSLSSSITINTTTQNLQQKLIQLSLKIEDQEKTVAILSDEMKRLTEVGEEKQKEIARKYREDFKNQSKEYKDELSKRLGNRKQGISWVSNRLALSWLTN</sequence>
<dbReference type="Proteomes" id="UP001162640">
    <property type="component" value="Unassembled WGS sequence"/>
</dbReference>
<dbReference type="AlphaFoldDB" id="A0A9W7C1B1"/>
<protein>
    <submittedName>
        <fullName evidence="3">Uncharacterized protein</fullName>
    </submittedName>
</protein>
<evidence type="ECO:0000256" key="1">
    <source>
        <dbReference type="SAM" id="Coils"/>
    </source>
</evidence>
<evidence type="ECO:0000313" key="3">
    <source>
        <dbReference type="EMBL" id="GMH97875.1"/>
    </source>
</evidence>
<proteinExistence type="predicted"/>
<organism evidence="3 4">
    <name type="scientific">Triparma laevis f. inornata</name>
    <dbReference type="NCBI Taxonomy" id="1714386"/>
    <lineage>
        <taxon>Eukaryota</taxon>
        <taxon>Sar</taxon>
        <taxon>Stramenopiles</taxon>
        <taxon>Ochrophyta</taxon>
        <taxon>Bolidophyceae</taxon>
        <taxon>Parmales</taxon>
        <taxon>Triparmaceae</taxon>
        <taxon>Triparma</taxon>
    </lineage>
</organism>
<name>A0A9W7C1B1_9STRA</name>
<evidence type="ECO:0000313" key="4">
    <source>
        <dbReference type="Proteomes" id="UP001162640"/>
    </source>
</evidence>
<reference evidence="4" key="1">
    <citation type="journal article" date="2023" name="Commun. Biol.">
        <title>Genome analysis of Parmales, the sister group of diatoms, reveals the evolutionary specialization of diatoms from phago-mixotrophs to photoautotrophs.</title>
        <authorList>
            <person name="Ban H."/>
            <person name="Sato S."/>
            <person name="Yoshikawa S."/>
            <person name="Yamada K."/>
            <person name="Nakamura Y."/>
            <person name="Ichinomiya M."/>
            <person name="Sato N."/>
            <person name="Blanc-Mathieu R."/>
            <person name="Endo H."/>
            <person name="Kuwata A."/>
            <person name="Ogata H."/>
        </authorList>
    </citation>
    <scope>NUCLEOTIDE SEQUENCE [LARGE SCALE GENOMIC DNA]</scope>
</reference>
<keyword evidence="1" id="KW-0175">Coiled coil</keyword>
<gene>
    <name evidence="3" type="ORF">TL16_g13377</name>
</gene>
<feature type="compositionally biased region" description="Polar residues" evidence="2">
    <location>
        <begin position="1"/>
        <end position="32"/>
    </location>
</feature>
<accession>A0A9W7C1B1</accession>